<dbReference type="EMBL" id="BSYR01000061">
    <property type="protein sequence ID" value="GMJ11312.1"/>
    <property type="molecule type" value="Genomic_DNA"/>
</dbReference>
<proteinExistence type="inferred from homology"/>
<evidence type="ECO:0000313" key="3">
    <source>
        <dbReference type="EMBL" id="GMJ11312.1"/>
    </source>
</evidence>
<evidence type="ECO:0000256" key="1">
    <source>
        <dbReference type="ARBA" id="ARBA00009861"/>
    </source>
</evidence>
<reference evidence="3" key="1">
    <citation type="submission" date="2023-05" db="EMBL/GenBank/DDBJ databases">
        <title>Genome and transcriptome analyses reveal genes involved in the formation of fine ridges on petal epidermal cells in Hibiscus trionum.</title>
        <authorList>
            <person name="Koshimizu S."/>
            <person name="Masuda S."/>
            <person name="Ishii T."/>
            <person name="Shirasu K."/>
            <person name="Hoshino A."/>
            <person name="Arita M."/>
        </authorList>
    </citation>
    <scope>NUCLEOTIDE SEQUENCE</scope>
    <source>
        <strain evidence="3">Hamamatsu line</strain>
    </source>
</reference>
<keyword evidence="2" id="KW-0808">Transferase</keyword>
<dbReference type="GO" id="GO:0016740">
    <property type="term" value="F:transferase activity"/>
    <property type="evidence" value="ECO:0007669"/>
    <property type="project" value="UniProtKB-KW"/>
</dbReference>
<dbReference type="Pfam" id="PF02458">
    <property type="entry name" value="Transferase"/>
    <property type="match status" value="1"/>
</dbReference>
<dbReference type="InterPro" id="IPR050898">
    <property type="entry name" value="Plant_acyltransferase"/>
</dbReference>
<gene>
    <name evidence="3" type="ORF">HRI_004800500</name>
</gene>
<evidence type="ECO:0000256" key="2">
    <source>
        <dbReference type="ARBA" id="ARBA00022679"/>
    </source>
</evidence>
<comment type="similarity">
    <text evidence="1">Belongs to the plant acyltransferase family.</text>
</comment>
<protein>
    <recommendedName>
        <fullName evidence="5">Benzyl alcohol O-benzoyltransferase</fullName>
    </recommendedName>
</protein>
<comment type="caution">
    <text evidence="3">The sequence shown here is derived from an EMBL/GenBank/DDBJ whole genome shotgun (WGS) entry which is preliminary data.</text>
</comment>
<dbReference type="OrthoDB" id="1483986at2759"/>
<dbReference type="Gene3D" id="3.30.559.10">
    <property type="entry name" value="Chloramphenicol acetyltransferase-like domain"/>
    <property type="match status" value="2"/>
</dbReference>
<accession>A0A9W7JDT3</accession>
<dbReference type="PANTHER" id="PTHR31147:SF66">
    <property type="entry name" value="OS05G0315700 PROTEIN"/>
    <property type="match status" value="1"/>
</dbReference>
<dbReference type="InterPro" id="IPR023213">
    <property type="entry name" value="CAT-like_dom_sf"/>
</dbReference>
<dbReference type="PANTHER" id="PTHR31147">
    <property type="entry name" value="ACYL TRANSFERASE 4"/>
    <property type="match status" value="1"/>
</dbReference>
<name>A0A9W7JDT3_HIBTR</name>
<sequence>MSHPRTMATLPTIPLTFTVRRCKPELVAPAKPTPCEQKLLSDIDDQASLRFQVPFVHFYRHQPSMEGKHPAEVIRTALAQTLVLYYPFAGRLREGANGKLIVDCNGEGVLFIKADADVTLQQLGDALQPPFPCFDELLFDVPGSEGVLNCPLLLVQVTRLKCGGFIFAIRLNHAMSDGPGLKQFVSTVAAMARGEATHLIPPVWERHLLDAPNPPRVTFTHHEYDEVEAAATTTTTSLSSDNLVQRSFFFGPAEVSLLRRLLPLHLRHCSKFELLTAFLWRCRSLAINLHPDQEVRMLCVVSARSKIEPPLPQGYYGNSAVFPTALTTVKNLGTNPLGYAVELVKQAKARLTEEYVKSVAALMVIRGKQLHFPNVIGSLIISDLTKLGLEDVDFGWGKAVFAGTAKAVGVMCFFVQAKNKKGEVGTSVAICLPAPAMERFAKELHNMLKWYPIEHTEETKKYFIPSAM</sequence>
<evidence type="ECO:0008006" key="5">
    <source>
        <dbReference type="Google" id="ProtNLM"/>
    </source>
</evidence>
<evidence type="ECO:0000313" key="4">
    <source>
        <dbReference type="Proteomes" id="UP001165190"/>
    </source>
</evidence>
<organism evidence="3 4">
    <name type="scientific">Hibiscus trionum</name>
    <name type="common">Flower of an hour</name>
    <dbReference type="NCBI Taxonomy" id="183268"/>
    <lineage>
        <taxon>Eukaryota</taxon>
        <taxon>Viridiplantae</taxon>
        <taxon>Streptophyta</taxon>
        <taxon>Embryophyta</taxon>
        <taxon>Tracheophyta</taxon>
        <taxon>Spermatophyta</taxon>
        <taxon>Magnoliopsida</taxon>
        <taxon>eudicotyledons</taxon>
        <taxon>Gunneridae</taxon>
        <taxon>Pentapetalae</taxon>
        <taxon>rosids</taxon>
        <taxon>malvids</taxon>
        <taxon>Malvales</taxon>
        <taxon>Malvaceae</taxon>
        <taxon>Malvoideae</taxon>
        <taxon>Hibiscus</taxon>
    </lineage>
</organism>
<keyword evidence="4" id="KW-1185">Reference proteome</keyword>
<dbReference type="AlphaFoldDB" id="A0A9W7JDT3"/>
<dbReference type="Proteomes" id="UP001165190">
    <property type="component" value="Unassembled WGS sequence"/>
</dbReference>